<feature type="compositionally biased region" description="Polar residues" evidence="1">
    <location>
        <begin position="585"/>
        <end position="602"/>
    </location>
</feature>
<organism evidence="2 3">
    <name type="scientific">Ramazzottius varieornatus</name>
    <name type="common">Water bear</name>
    <name type="synonym">Tardigrade</name>
    <dbReference type="NCBI Taxonomy" id="947166"/>
    <lineage>
        <taxon>Eukaryota</taxon>
        <taxon>Metazoa</taxon>
        <taxon>Ecdysozoa</taxon>
        <taxon>Tardigrada</taxon>
        <taxon>Eutardigrada</taxon>
        <taxon>Parachela</taxon>
        <taxon>Hypsibioidea</taxon>
        <taxon>Ramazzottiidae</taxon>
        <taxon>Ramazzottius</taxon>
    </lineage>
</organism>
<feature type="region of interest" description="Disordered" evidence="1">
    <location>
        <begin position="572"/>
        <end position="602"/>
    </location>
</feature>
<dbReference type="EMBL" id="BDGG01000006">
    <property type="protein sequence ID" value="GAV00185.1"/>
    <property type="molecule type" value="Genomic_DNA"/>
</dbReference>
<feature type="region of interest" description="Disordered" evidence="1">
    <location>
        <begin position="822"/>
        <end position="934"/>
    </location>
</feature>
<dbReference type="Proteomes" id="UP000186922">
    <property type="component" value="Unassembled WGS sequence"/>
</dbReference>
<sequence length="956" mass="107575">MYSINPLNVLKLLGEEYKLRYQPDDAPSEADKQLKDLIKDLIDIKIARSDSPVLEVEEDLQGDLQLDGLTFDDFEKTAGDANLLSGSAERYFFEDDRLNEPVTSNTEPSSHEIFVPRLPDPRVPSSQAVNLDYKKRAVDYWCNATAKKRRSLSSVRNHFTKVRDERQLRDWKKQLAEGGSRFDKLKVIRLETAKQYFMAKQKRQVVKDLDLQRWAITANNDVDLPGFTASPYWVSKFKRYYGIVDRKITKFVTKKSLEAASQVKQSAEECVALVRSRIAEHGLDCLWNTDQSGFEYEMRPGGTLEQKGVKHVEAITQSENSMTHSYTVMMTISPGTRKFHPILFITLKEEKGVFGPIVSKTIFKADNLYITASTSGKMTKKLYLEWSEKVLFPHMEDRCILLADSWKTFTDQDAVIELKPEELQYEMITIPPKVTVEVRKRDVEDIIQYDGQTTEAVRYPVHLNWSLDQSAVTRPSWFSVLFPSTLTTLAASPSLQTSRLTTRSTSITYSTSPTFTTSSTSPTSVSSTRKPTSTTTRTTPSSASTPSSATIEDGRMPPTIVYAAAGSPFQTTRSTPRFDPLSRFGATTTTPSRTESQPNVHNTTTLPVPIFLSTLLPAVDGSNGTLSNGSIGGPLAVVSAPNALTSWSMLAAVVALSTVVVTTESNGVVYIPPPVSGQPLSMDQGIQTVVLPRRATLSRTDRPPTRTLEHPAHYPSSYNNYNTYYTNQAFDDMYAQPEEPLPTNGQYAPEFRQRISAMLPPAKPPRMINEPRTFRQHSWIATVHPTNAIPSNTDKRVRLLSVVKTNRVDPLRLTSSTVLEGSLELQSNGQGPSIPQQPIPPTRRMIQPAAESQTTAINHQEESLGPQEIDPPRTYRTRQRDVPLDRSRITSPEEREEKEERRVRDRGVNGESRGAPLRPSNPDEMPERVRSPYERTVREIRQEVHMWQKSQTRAIR</sequence>
<evidence type="ECO:0000313" key="3">
    <source>
        <dbReference type="Proteomes" id="UP000186922"/>
    </source>
</evidence>
<gene>
    <name evidence="2" type="primary">RvY_11069-1</name>
    <name evidence="2" type="synonym">RvY_11069.1</name>
    <name evidence="2" type="ORF">RvY_11069</name>
</gene>
<name>A0A1D1VEW2_RAMVA</name>
<evidence type="ECO:0000256" key="1">
    <source>
        <dbReference type="SAM" id="MobiDB-lite"/>
    </source>
</evidence>
<evidence type="ECO:0008006" key="4">
    <source>
        <dbReference type="Google" id="ProtNLM"/>
    </source>
</evidence>
<feature type="compositionally biased region" description="Basic and acidic residues" evidence="1">
    <location>
        <begin position="925"/>
        <end position="934"/>
    </location>
</feature>
<keyword evidence="3" id="KW-1185">Reference proteome</keyword>
<reference evidence="2 3" key="1">
    <citation type="journal article" date="2016" name="Nat. Commun.">
        <title>Extremotolerant tardigrade genome and improved radiotolerance of human cultured cells by tardigrade-unique protein.</title>
        <authorList>
            <person name="Hashimoto T."/>
            <person name="Horikawa D.D."/>
            <person name="Saito Y."/>
            <person name="Kuwahara H."/>
            <person name="Kozuka-Hata H."/>
            <person name="Shin-I T."/>
            <person name="Minakuchi Y."/>
            <person name="Ohishi K."/>
            <person name="Motoyama A."/>
            <person name="Aizu T."/>
            <person name="Enomoto A."/>
            <person name="Kondo K."/>
            <person name="Tanaka S."/>
            <person name="Hara Y."/>
            <person name="Koshikawa S."/>
            <person name="Sagara H."/>
            <person name="Miura T."/>
            <person name="Yokobori S."/>
            <person name="Miyagawa K."/>
            <person name="Suzuki Y."/>
            <person name="Kubo T."/>
            <person name="Oyama M."/>
            <person name="Kohara Y."/>
            <person name="Fujiyama A."/>
            <person name="Arakawa K."/>
            <person name="Katayama T."/>
            <person name="Toyoda A."/>
            <person name="Kunieda T."/>
        </authorList>
    </citation>
    <scope>NUCLEOTIDE SEQUENCE [LARGE SCALE GENOMIC DNA]</scope>
    <source>
        <strain evidence="2 3">YOKOZUNA-1</strain>
    </source>
</reference>
<dbReference type="STRING" id="947166.A0A1D1VEW2"/>
<dbReference type="AlphaFoldDB" id="A0A1D1VEW2"/>
<feature type="compositionally biased region" description="Low complexity" evidence="1">
    <location>
        <begin position="508"/>
        <end position="548"/>
    </location>
</feature>
<feature type="region of interest" description="Disordered" evidence="1">
    <location>
        <begin position="508"/>
        <end position="556"/>
    </location>
</feature>
<feature type="compositionally biased region" description="Basic and acidic residues" evidence="1">
    <location>
        <begin position="870"/>
        <end position="908"/>
    </location>
</feature>
<evidence type="ECO:0000313" key="2">
    <source>
        <dbReference type="EMBL" id="GAV00185.1"/>
    </source>
</evidence>
<comment type="caution">
    <text evidence="2">The sequence shown here is derived from an EMBL/GenBank/DDBJ whole genome shotgun (WGS) entry which is preliminary data.</text>
</comment>
<accession>A0A1D1VEW2</accession>
<proteinExistence type="predicted"/>
<protein>
    <recommendedName>
        <fullName evidence="4">HTH CENPB-type domain-containing protein</fullName>
    </recommendedName>
</protein>